<dbReference type="EMBL" id="CP108330">
    <property type="protein sequence ID" value="WUR39576.1"/>
    <property type="molecule type" value="Genomic_DNA"/>
</dbReference>
<dbReference type="AlphaFoldDB" id="A0A1G7BHM1"/>
<sequence length="149" mass="14894">MLKKAMVAAAAAVSVIGMSAAAAPQALAIGDDSGPNSANGNGAVSSFGNSATKGDMSPQLSLIEGTLNKPCVGLDDLNVPIVNLVPVQDINVLGDEMDQQCADNSTQAKRDGALSHILEDLSVLSANGETQGVAHDAAGEGKNGGHEDD</sequence>
<dbReference type="OrthoDB" id="4328869at2"/>
<dbReference type="Proteomes" id="UP000198614">
    <property type="component" value="Unassembled WGS sequence"/>
</dbReference>
<evidence type="ECO:0000256" key="1">
    <source>
        <dbReference type="SAM" id="MobiDB-lite"/>
    </source>
</evidence>
<evidence type="ECO:0000256" key="2">
    <source>
        <dbReference type="SAM" id="SignalP"/>
    </source>
</evidence>
<dbReference type="InterPro" id="IPR047736">
    <property type="entry name" value="RdlA/B-like"/>
</dbReference>
<feature type="chain" id="PRO_5011477860" evidence="2">
    <location>
        <begin position="23"/>
        <end position="149"/>
    </location>
</feature>
<protein>
    <submittedName>
        <fullName evidence="4">Rodlin</fullName>
    </submittedName>
</protein>
<keyword evidence="2" id="KW-0732">Signal</keyword>
<dbReference type="EMBL" id="FNAX01000001">
    <property type="protein sequence ID" value="SDE26534.1"/>
    <property type="molecule type" value="Genomic_DNA"/>
</dbReference>
<evidence type="ECO:0000313" key="6">
    <source>
        <dbReference type="Proteomes" id="UP001432161"/>
    </source>
</evidence>
<reference evidence="4" key="2">
    <citation type="submission" date="2022-10" db="EMBL/GenBank/DDBJ databases">
        <title>The complete genomes of actinobacterial strains from the NBC collection.</title>
        <authorList>
            <person name="Joergensen T.S."/>
            <person name="Alvarez Arevalo M."/>
            <person name="Sterndorff E.B."/>
            <person name="Faurdal D."/>
            <person name="Vuksanovic O."/>
            <person name="Mourched A.-S."/>
            <person name="Charusanti P."/>
            <person name="Shaw S."/>
            <person name="Blin K."/>
            <person name="Weber T."/>
        </authorList>
    </citation>
    <scope>NUCLEOTIDE SEQUENCE</scope>
    <source>
        <strain evidence="4">NBC_00489</strain>
    </source>
</reference>
<organism evidence="3 5">
    <name type="scientific">Streptomyces griseoaurantiacus</name>
    <dbReference type="NCBI Taxonomy" id="68213"/>
    <lineage>
        <taxon>Bacteria</taxon>
        <taxon>Bacillati</taxon>
        <taxon>Actinomycetota</taxon>
        <taxon>Actinomycetes</taxon>
        <taxon>Kitasatosporales</taxon>
        <taxon>Streptomycetaceae</taxon>
        <taxon>Streptomyces</taxon>
        <taxon>Streptomyces aurantiacus group</taxon>
    </lineage>
</organism>
<accession>A0A1G7BHM1</accession>
<evidence type="ECO:0000313" key="5">
    <source>
        <dbReference type="Proteomes" id="UP000198614"/>
    </source>
</evidence>
<evidence type="ECO:0000313" key="4">
    <source>
        <dbReference type="EMBL" id="WUR39576.1"/>
    </source>
</evidence>
<dbReference type="Proteomes" id="UP001432161">
    <property type="component" value="Chromosome"/>
</dbReference>
<feature type="compositionally biased region" description="Basic and acidic residues" evidence="1">
    <location>
        <begin position="137"/>
        <end position="149"/>
    </location>
</feature>
<evidence type="ECO:0000313" key="3">
    <source>
        <dbReference type="EMBL" id="SDE26534.1"/>
    </source>
</evidence>
<feature type="signal peptide" evidence="2">
    <location>
        <begin position="1"/>
        <end position="22"/>
    </location>
</feature>
<dbReference type="NCBIfam" id="NF041022">
    <property type="entry name" value="rodlin_AB"/>
    <property type="match status" value="1"/>
</dbReference>
<reference evidence="3 5" key="1">
    <citation type="submission" date="2016-10" db="EMBL/GenBank/DDBJ databases">
        <authorList>
            <person name="de Groot N.N."/>
        </authorList>
    </citation>
    <scope>NUCLEOTIDE SEQUENCE [LARGE SCALE GENOMIC DNA]</scope>
    <source>
        <strain evidence="3 5">CGMCC 4.1859</strain>
    </source>
</reference>
<dbReference type="Pfam" id="PF25848">
    <property type="entry name" value="Rodlin"/>
    <property type="match status" value="1"/>
</dbReference>
<feature type="region of interest" description="Disordered" evidence="1">
    <location>
        <begin position="128"/>
        <end position="149"/>
    </location>
</feature>
<proteinExistence type="predicted"/>
<gene>
    <name evidence="4" type="ORF">OHN36_21635</name>
    <name evidence="3" type="ORF">SAMN05216260_101114</name>
</gene>
<name>A0A1G7BHM1_9ACTN</name>
<keyword evidence="6" id="KW-1185">Reference proteome</keyword>